<evidence type="ECO:0000256" key="3">
    <source>
        <dbReference type="ARBA" id="ARBA00022475"/>
    </source>
</evidence>
<name>A0A174SBX0_9FIRM</name>
<keyword evidence="5 8" id="KW-0067">ATP-binding</keyword>
<dbReference type="GO" id="GO:0005524">
    <property type="term" value="F:ATP binding"/>
    <property type="evidence" value="ECO:0007669"/>
    <property type="project" value="UniProtKB-KW"/>
</dbReference>
<evidence type="ECO:0000256" key="1">
    <source>
        <dbReference type="ARBA" id="ARBA00004202"/>
    </source>
</evidence>
<dbReference type="PROSITE" id="PS50893">
    <property type="entry name" value="ABC_TRANSPORTER_2"/>
    <property type="match status" value="1"/>
</dbReference>
<protein>
    <submittedName>
        <fullName evidence="8">Methionine import ATP-binding protein MetN 2</fullName>
        <ecNumber evidence="8">3.6.3.-</ecNumber>
    </submittedName>
</protein>
<dbReference type="Gene3D" id="3.40.50.300">
    <property type="entry name" value="P-loop containing nucleotide triphosphate hydrolases"/>
    <property type="match status" value="1"/>
</dbReference>
<evidence type="ECO:0000256" key="5">
    <source>
        <dbReference type="ARBA" id="ARBA00022840"/>
    </source>
</evidence>
<dbReference type="RefSeq" id="WP_055284096.1">
    <property type="nucleotide sequence ID" value="NZ_CP100126.1"/>
</dbReference>
<dbReference type="EMBL" id="CZAY01000019">
    <property type="protein sequence ID" value="CUP95202.1"/>
    <property type="molecule type" value="Genomic_DNA"/>
</dbReference>
<feature type="domain" description="ABC transporter" evidence="7">
    <location>
        <begin position="2"/>
        <end position="249"/>
    </location>
</feature>
<dbReference type="EC" id="3.6.3.-" evidence="8"/>
<dbReference type="SMART" id="SM00382">
    <property type="entry name" value="AAA"/>
    <property type="match status" value="1"/>
</dbReference>
<dbReference type="GO" id="GO:0016887">
    <property type="term" value="F:ATP hydrolysis activity"/>
    <property type="evidence" value="ECO:0007669"/>
    <property type="project" value="InterPro"/>
</dbReference>
<dbReference type="Pfam" id="PF00005">
    <property type="entry name" value="ABC_tran"/>
    <property type="match status" value="1"/>
</dbReference>
<dbReference type="PANTHER" id="PTHR42788">
    <property type="entry name" value="TAURINE IMPORT ATP-BINDING PROTEIN-RELATED"/>
    <property type="match status" value="1"/>
</dbReference>
<organism evidence="8 9">
    <name type="scientific">Dorea longicatena</name>
    <dbReference type="NCBI Taxonomy" id="88431"/>
    <lineage>
        <taxon>Bacteria</taxon>
        <taxon>Bacillati</taxon>
        <taxon>Bacillota</taxon>
        <taxon>Clostridia</taxon>
        <taxon>Lachnospirales</taxon>
        <taxon>Lachnospiraceae</taxon>
        <taxon>Dorea</taxon>
    </lineage>
</organism>
<keyword evidence="2" id="KW-0813">Transport</keyword>
<dbReference type="PROSITE" id="PS00211">
    <property type="entry name" value="ABC_TRANSPORTER_1"/>
    <property type="match status" value="1"/>
</dbReference>
<gene>
    <name evidence="8" type="primary">metN2_1</name>
    <name evidence="8" type="ORF">ERS852526_02396</name>
</gene>
<proteinExistence type="predicted"/>
<evidence type="ECO:0000256" key="6">
    <source>
        <dbReference type="ARBA" id="ARBA00023136"/>
    </source>
</evidence>
<evidence type="ECO:0000313" key="8">
    <source>
        <dbReference type="EMBL" id="CUP95202.1"/>
    </source>
</evidence>
<keyword evidence="3" id="KW-1003">Cell membrane</keyword>
<keyword evidence="4" id="KW-0547">Nucleotide-binding</keyword>
<evidence type="ECO:0000313" key="9">
    <source>
        <dbReference type="Proteomes" id="UP000095485"/>
    </source>
</evidence>
<dbReference type="GeneID" id="96229676"/>
<dbReference type="InterPro" id="IPR027417">
    <property type="entry name" value="P-loop_NTPase"/>
</dbReference>
<evidence type="ECO:0000259" key="7">
    <source>
        <dbReference type="PROSITE" id="PS50893"/>
    </source>
</evidence>
<dbReference type="SUPFAM" id="SSF52540">
    <property type="entry name" value="P-loop containing nucleoside triphosphate hydrolases"/>
    <property type="match status" value="1"/>
</dbReference>
<dbReference type="InterPro" id="IPR017871">
    <property type="entry name" value="ABC_transporter-like_CS"/>
</dbReference>
<keyword evidence="8" id="KW-0378">Hydrolase</keyword>
<keyword evidence="6" id="KW-0472">Membrane</keyword>
<evidence type="ECO:0000256" key="4">
    <source>
        <dbReference type="ARBA" id="ARBA00022741"/>
    </source>
</evidence>
<dbReference type="InterPro" id="IPR050166">
    <property type="entry name" value="ABC_transporter_ATP-bind"/>
</dbReference>
<dbReference type="InterPro" id="IPR003593">
    <property type="entry name" value="AAA+_ATPase"/>
</dbReference>
<reference evidence="8 9" key="1">
    <citation type="submission" date="2015-09" db="EMBL/GenBank/DDBJ databases">
        <authorList>
            <consortium name="Pathogen Informatics"/>
        </authorList>
    </citation>
    <scope>NUCLEOTIDE SEQUENCE [LARGE SCALE GENOMIC DNA]</scope>
    <source>
        <strain evidence="8 9">2789STDY5834914</strain>
    </source>
</reference>
<dbReference type="AlphaFoldDB" id="A0A174SBX0"/>
<accession>A0A174SBX0</accession>
<dbReference type="STRING" id="88431.ERS852423_00402"/>
<dbReference type="OrthoDB" id="9776369at2"/>
<dbReference type="PANTHER" id="PTHR42788:SF7">
    <property type="entry name" value="NITRATE ABC TRANSPORTER ATP-BINDING PROTEIN"/>
    <property type="match status" value="1"/>
</dbReference>
<dbReference type="Proteomes" id="UP000095485">
    <property type="component" value="Unassembled WGS sequence"/>
</dbReference>
<sequence length="257" mass="28623">MLELKGIHKYYNPGTVNEMCLFQDFNLTIDKGEFVSVVGSNGSGKTSMLNIICGSIPVEGGQILINGSDITKQKEYKRNQRIGRVYQNPAMGTCPTMTILENMSLADNKGKVFGLSRGTNKARIDYYREQLSQLGLGLEDKMDVKVGALSGGQRQAMALLMSTMTPIEFLILDEHTAALDPKTAELIMKLTDKIVKEKNLTTIMVTHNLRYAIEYGNRLVMMHQGNTILDKKGEEKDRMSVDDILTLFNEISIECGN</sequence>
<dbReference type="InterPro" id="IPR003439">
    <property type="entry name" value="ABC_transporter-like_ATP-bd"/>
</dbReference>
<evidence type="ECO:0000256" key="2">
    <source>
        <dbReference type="ARBA" id="ARBA00022448"/>
    </source>
</evidence>
<dbReference type="GO" id="GO:0005886">
    <property type="term" value="C:plasma membrane"/>
    <property type="evidence" value="ECO:0007669"/>
    <property type="project" value="UniProtKB-SubCell"/>
</dbReference>
<comment type="subcellular location">
    <subcellularLocation>
        <location evidence="1">Cell membrane</location>
        <topology evidence="1">Peripheral membrane protein</topology>
    </subcellularLocation>
</comment>